<dbReference type="GO" id="GO:0006031">
    <property type="term" value="P:chitin biosynthetic process"/>
    <property type="evidence" value="ECO:0007669"/>
    <property type="project" value="UniProtKB-UniRule"/>
</dbReference>
<dbReference type="EMBL" id="NBSH01000004">
    <property type="protein sequence ID" value="ORX38387.1"/>
    <property type="molecule type" value="Genomic_DNA"/>
</dbReference>
<dbReference type="GO" id="GO:0005886">
    <property type="term" value="C:plasma membrane"/>
    <property type="evidence" value="ECO:0007669"/>
    <property type="project" value="UniProtKB-SubCell"/>
</dbReference>
<evidence type="ECO:0000259" key="12">
    <source>
        <dbReference type="Pfam" id="PF08407"/>
    </source>
</evidence>
<evidence type="ECO:0000256" key="8">
    <source>
        <dbReference type="ARBA" id="ARBA00024009"/>
    </source>
</evidence>
<evidence type="ECO:0000256" key="10">
    <source>
        <dbReference type="RuleBase" id="RU366040"/>
    </source>
</evidence>
<dbReference type="InParanoid" id="A0A1Y1ULG6"/>
<evidence type="ECO:0000313" key="13">
    <source>
        <dbReference type="EMBL" id="ORX38387.1"/>
    </source>
</evidence>
<dbReference type="GO" id="GO:0071555">
    <property type="term" value="P:cell wall organization"/>
    <property type="evidence" value="ECO:0007669"/>
    <property type="project" value="UniProtKB-KW"/>
</dbReference>
<comment type="caution">
    <text evidence="13">The sequence shown here is derived from an EMBL/GenBank/DDBJ whole genome shotgun (WGS) entry which is preliminary data.</text>
</comment>
<feature type="transmembrane region" description="Helical" evidence="10">
    <location>
        <begin position="808"/>
        <end position="829"/>
    </location>
</feature>
<dbReference type="Proteomes" id="UP000193218">
    <property type="component" value="Unassembled WGS sequence"/>
</dbReference>
<dbReference type="EC" id="2.4.1.16" evidence="2 10"/>
<evidence type="ECO:0000256" key="5">
    <source>
        <dbReference type="ARBA" id="ARBA00022989"/>
    </source>
</evidence>
<reference evidence="13 14" key="1">
    <citation type="submission" date="2017-03" db="EMBL/GenBank/DDBJ databases">
        <title>Widespread Adenine N6-methylation of Active Genes in Fungi.</title>
        <authorList>
            <consortium name="DOE Joint Genome Institute"/>
            <person name="Mondo S.J."/>
            <person name="Dannebaum R.O."/>
            <person name="Kuo R.C."/>
            <person name="Louie K.B."/>
            <person name="Bewick A.J."/>
            <person name="Labutti K."/>
            <person name="Haridas S."/>
            <person name="Kuo A."/>
            <person name="Salamov A."/>
            <person name="Ahrendt S.R."/>
            <person name="Lau R."/>
            <person name="Bowen B.P."/>
            <person name="Lipzen A."/>
            <person name="Sullivan W."/>
            <person name="Andreopoulos W.B."/>
            <person name="Clum A."/>
            <person name="Lindquist E."/>
            <person name="Daum C."/>
            <person name="Northen T.R."/>
            <person name="Ramamoorthy G."/>
            <person name="Schmitz R.J."/>
            <person name="Gryganskyi A."/>
            <person name="Culley D."/>
            <person name="Magnuson J."/>
            <person name="James T.Y."/>
            <person name="O'Malley M.A."/>
            <person name="Stajich J.E."/>
            <person name="Spatafora J.W."/>
            <person name="Visel A."/>
            <person name="Grigoriev I.V."/>
        </authorList>
    </citation>
    <scope>NUCLEOTIDE SEQUENCE [LARGE SCALE GENOMIC DNA]</scope>
    <source>
        <strain evidence="13 14">NRRL Y-17943</strain>
    </source>
</reference>
<sequence>MASRPSFSSYRSDFPDESKSYSSTTHLATPNKEWDVGGIVPPLPNQYSAYPPQSPYGQPYSNQPYGQAPPQTPMTPAGGSHHWHQVRNQLLERRVVKQIPLVNGNLIMDVPVPKGVVPTGGGMGFEKDEVTKMRYTAATCDPDDFMRRKFSLRQYLWGRKTELFIVMTMYNEDSVLLLRTLNAVIKNIAHLCTRNRSKTWGAQAWQKVVVCIVADGRKVVDARVLKVLQLMGVYAEGVMKDTVLDKETQAHIFEYTSQITVSETGDVGFGSCPVQLIFCLKEQNKKKLNSHRWFFNAFGPLIQPNVCVLLDVGTKPSGRSIYELYKVFEKHENVGGACGEIFADTGPWGKLLFNPLVAGQNFEYKMSNILDKPFESVFGLISVLPGAFSAYRYAAVSNHADGTGPLAAYFHGEMMNLPGATASIFDRNKFLAEDRILAFEIVCKKNAKWRLQYVKSAKAGTDVPSRVPEFISQRRRWLNGSIFAATYAMVCFWRIWTSGHNIIRKFFLTILTVYNLVNLIFNVLSVSSFYLAFFFLIDSSVSGSKDPFGGYGQDIFEVFNKVYIALIFIVIICSLGNRPQGSNWLYTLCILLFACCQGILLYVAAWTVYETVPHTTEGWTNVSALFENQTFVDLALSLLATYGMYLISSILYFEPWHMITSFVQYLLLLPSYVNILLIYAFCNLHDVSWGTKGDNGSSKDLGGAKKVEKDGKEMAEVALPTKEEDVEALWQQARSELRVPAKEVHEKRSAETKRSDEDRTFRTNVVLLFLGINMLVIMLFTSSVFVNWIKQHIPTASASAFNPYLTCIFYAVLGLSTMRFTGCVLYLVFRIFGF</sequence>
<dbReference type="InterPro" id="IPR029044">
    <property type="entry name" value="Nucleotide-diphossugar_trans"/>
</dbReference>
<dbReference type="SUPFAM" id="SSF53448">
    <property type="entry name" value="Nucleotide-diphospho-sugar transferases"/>
    <property type="match status" value="1"/>
</dbReference>
<dbReference type="Pfam" id="PF08407">
    <property type="entry name" value="Chitin_synth_1N"/>
    <property type="match status" value="1"/>
</dbReference>
<dbReference type="PANTHER" id="PTHR22914:SF44">
    <property type="entry name" value="CHITIN SYNTHASE 2"/>
    <property type="match status" value="1"/>
</dbReference>
<dbReference type="GeneID" id="33555065"/>
<evidence type="ECO:0000256" key="3">
    <source>
        <dbReference type="ARBA" id="ARBA00022676"/>
    </source>
</evidence>
<feature type="transmembrane region" description="Helical" evidence="10">
    <location>
        <begin position="765"/>
        <end position="788"/>
    </location>
</feature>
<dbReference type="AlphaFoldDB" id="A0A1Y1ULG6"/>
<keyword evidence="6 10" id="KW-0472">Membrane</keyword>
<dbReference type="InterPro" id="IPR004835">
    <property type="entry name" value="Chitin_synth"/>
</dbReference>
<feature type="transmembrane region" description="Helical" evidence="10">
    <location>
        <begin position="558"/>
        <end position="578"/>
    </location>
</feature>
<evidence type="ECO:0000256" key="1">
    <source>
        <dbReference type="ARBA" id="ARBA00004141"/>
    </source>
</evidence>
<dbReference type="Pfam" id="PF01644">
    <property type="entry name" value="Chitin_synth_1"/>
    <property type="match status" value="1"/>
</dbReference>
<feature type="region of interest" description="Disordered" evidence="11">
    <location>
        <begin position="1"/>
        <end position="81"/>
    </location>
</feature>
<dbReference type="CDD" id="cd04190">
    <property type="entry name" value="Chitin_synth_C"/>
    <property type="match status" value="1"/>
</dbReference>
<keyword evidence="4 10" id="KW-0812">Transmembrane</keyword>
<comment type="similarity">
    <text evidence="10">Belongs to the chitin synthase family.</text>
</comment>
<evidence type="ECO:0000256" key="4">
    <source>
        <dbReference type="ARBA" id="ARBA00022692"/>
    </source>
</evidence>
<keyword evidence="7 10" id="KW-0961">Cell wall biogenesis/degradation</keyword>
<dbReference type="GO" id="GO:0004100">
    <property type="term" value="F:chitin synthase activity"/>
    <property type="evidence" value="ECO:0007669"/>
    <property type="project" value="UniProtKB-UniRule"/>
</dbReference>
<keyword evidence="5 10" id="KW-1133">Transmembrane helix</keyword>
<feature type="compositionally biased region" description="Low complexity" evidence="11">
    <location>
        <begin position="45"/>
        <end position="66"/>
    </location>
</feature>
<comment type="subcellular location">
    <subcellularLocation>
        <location evidence="10">Cell membrane</location>
        <topology evidence="10">Multi-pass membrane protein</topology>
    </subcellularLocation>
    <subcellularLocation>
        <location evidence="1">Membrane</location>
        <topology evidence="1">Multi-pass membrane protein</topology>
    </subcellularLocation>
</comment>
<keyword evidence="14" id="KW-1185">Reference proteome</keyword>
<comment type="catalytic activity">
    <reaction evidence="9 10">
        <text>[(1-&gt;4)-N-acetyl-beta-D-glucosaminyl](n) + UDP-N-acetyl-alpha-D-glucosamine = [(1-&gt;4)-N-acetyl-beta-D-glucosaminyl](n+1) + UDP + H(+)</text>
        <dbReference type="Rhea" id="RHEA:16637"/>
        <dbReference type="Rhea" id="RHEA-COMP:9593"/>
        <dbReference type="Rhea" id="RHEA-COMP:9595"/>
        <dbReference type="ChEBI" id="CHEBI:15378"/>
        <dbReference type="ChEBI" id="CHEBI:17029"/>
        <dbReference type="ChEBI" id="CHEBI:57705"/>
        <dbReference type="ChEBI" id="CHEBI:58223"/>
        <dbReference type="EC" id="2.4.1.16"/>
    </reaction>
</comment>
<comment type="function">
    <text evidence="8 10">Polymerizes chitin, a structural polymer of the cell wall and septum, by transferring the sugar moiety of UDP-GlcNAc to the non-reducing end of the growing chitin polymer.</text>
</comment>
<evidence type="ECO:0000256" key="11">
    <source>
        <dbReference type="SAM" id="MobiDB-lite"/>
    </source>
</evidence>
<feature type="transmembrane region" description="Helical" evidence="10">
    <location>
        <begin position="630"/>
        <end position="653"/>
    </location>
</feature>
<dbReference type="STRING" id="4999.A0A1Y1ULG6"/>
<evidence type="ECO:0000256" key="6">
    <source>
        <dbReference type="ARBA" id="ARBA00023136"/>
    </source>
</evidence>
<feature type="transmembrane region" description="Helical" evidence="10">
    <location>
        <begin position="665"/>
        <end position="682"/>
    </location>
</feature>
<dbReference type="InterPro" id="IPR013616">
    <property type="entry name" value="Chitin_synth_N"/>
</dbReference>
<protein>
    <recommendedName>
        <fullName evidence="2 10">Chitin synthase</fullName>
        <ecNumber evidence="2 10">2.4.1.16</ecNumber>
    </recommendedName>
</protein>
<organism evidence="13 14">
    <name type="scientific">Kockovaella imperatae</name>
    <dbReference type="NCBI Taxonomy" id="4999"/>
    <lineage>
        <taxon>Eukaryota</taxon>
        <taxon>Fungi</taxon>
        <taxon>Dikarya</taxon>
        <taxon>Basidiomycota</taxon>
        <taxon>Agaricomycotina</taxon>
        <taxon>Tremellomycetes</taxon>
        <taxon>Tremellales</taxon>
        <taxon>Cuniculitremaceae</taxon>
        <taxon>Kockovaella</taxon>
    </lineage>
</organism>
<name>A0A1Y1ULG6_9TREE</name>
<keyword evidence="10" id="KW-1003">Cell membrane</keyword>
<keyword evidence="10" id="KW-0808">Transferase</keyword>
<dbReference type="RefSeq" id="XP_021872309.1">
    <property type="nucleotide sequence ID" value="XM_022013257.1"/>
</dbReference>
<gene>
    <name evidence="13" type="ORF">BD324DRAFT_577423</name>
</gene>
<dbReference type="OrthoDB" id="26569at2759"/>
<dbReference type="PANTHER" id="PTHR22914">
    <property type="entry name" value="CHITIN SYNTHASE"/>
    <property type="match status" value="1"/>
</dbReference>
<dbReference type="GO" id="GO:0030428">
    <property type="term" value="C:cell septum"/>
    <property type="evidence" value="ECO:0007669"/>
    <property type="project" value="TreeGrafter"/>
</dbReference>
<evidence type="ECO:0000256" key="9">
    <source>
        <dbReference type="ARBA" id="ARBA00048014"/>
    </source>
</evidence>
<accession>A0A1Y1ULG6</accession>
<feature type="transmembrane region" description="Helical" evidence="10">
    <location>
        <begin position="516"/>
        <end position="537"/>
    </location>
</feature>
<evidence type="ECO:0000256" key="2">
    <source>
        <dbReference type="ARBA" id="ARBA00012543"/>
    </source>
</evidence>
<feature type="compositionally biased region" description="Polar residues" evidence="11">
    <location>
        <begin position="1"/>
        <end position="11"/>
    </location>
</feature>
<feature type="transmembrane region" description="Helical" evidence="10">
    <location>
        <begin position="584"/>
        <end position="609"/>
    </location>
</feature>
<evidence type="ECO:0000256" key="7">
    <source>
        <dbReference type="ARBA" id="ARBA00023316"/>
    </source>
</evidence>
<proteinExistence type="inferred from homology"/>
<feature type="domain" description="Chitin synthase N-terminal" evidence="12">
    <location>
        <begin position="95"/>
        <end position="162"/>
    </location>
</feature>
<keyword evidence="3 10" id="KW-0328">Glycosyltransferase</keyword>
<feature type="transmembrane region" description="Helical" evidence="10">
    <location>
        <begin position="477"/>
        <end position="496"/>
    </location>
</feature>
<evidence type="ECO:0000313" key="14">
    <source>
        <dbReference type="Proteomes" id="UP000193218"/>
    </source>
</evidence>